<proteinExistence type="inferred from homology"/>
<protein>
    <recommendedName>
        <fullName evidence="4">Ketoreductase domain-containing protein</fullName>
    </recommendedName>
</protein>
<evidence type="ECO:0000256" key="1">
    <source>
        <dbReference type="ARBA" id="ARBA00006484"/>
    </source>
</evidence>
<dbReference type="PRINTS" id="PR00081">
    <property type="entry name" value="GDHRDH"/>
</dbReference>
<sequence>MAACNNPQTLNGKVAIVSGSAVGIGAATCVELANRGALVVVNYPWPSQRDDALAVLERIKQGGGLAAERCFAVEADLSTAEGPRHLVEETVRQTDGKVDILINNAGIAIMKPLEEITPDQWDKQVNLNGRGTVLLTQAVLPHLSRNSRIVSISSVGARQGYVGSTIYNGTKSMVESFTRCWALELGPSLGCTVNAIAPGPVKTSGFQNSGEEFLKKIQPMLDATPMGSRMAEPEEIAHAVAFFCEPRSQWITGVCLSVNGGFLMT</sequence>
<reference evidence="5" key="1">
    <citation type="submission" date="2022-10" db="EMBL/GenBank/DDBJ databases">
        <title>Tapping the CABI collections for fungal endophytes: first genome assemblies for Collariella, Neodidymelliopsis, Ascochyta clinopodiicola, Didymella pomorum, Didymosphaeria variabile, Neocosmospora piperis and Neocucurbitaria cava.</title>
        <authorList>
            <person name="Hill R."/>
        </authorList>
    </citation>
    <scope>NUCLEOTIDE SEQUENCE</scope>
    <source>
        <strain evidence="5">IMI 366586</strain>
    </source>
</reference>
<gene>
    <name evidence="5" type="ORF">N0V84_006650</name>
</gene>
<organism evidence="5 6">
    <name type="scientific">Fusarium piperis</name>
    <dbReference type="NCBI Taxonomy" id="1435070"/>
    <lineage>
        <taxon>Eukaryota</taxon>
        <taxon>Fungi</taxon>
        <taxon>Dikarya</taxon>
        <taxon>Ascomycota</taxon>
        <taxon>Pezizomycotina</taxon>
        <taxon>Sordariomycetes</taxon>
        <taxon>Hypocreomycetidae</taxon>
        <taxon>Hypocreales</taxon>
        <taxon>Nectriaceae</taxon>
        <taxon>Fusarium</taxon>
        <taxon>Fusarium solani species complex</taxon>
    </lineage>
</organism>
<dbReference type="EMBL" id="JAPEUR010000134">
    <property type="protein sequence ID" value="KAJ4318837.1"/>
    <property type="molecule type" value="Genomic_DNA"/>
</dbReference>
<dbReference type="GO" id="GO:0016614">
    <property type="term" value="F:oxidoreductase activity, acting on CH-OH group of donors"/>
    <property type="evidence" value="ECO:0007669"/>
    <property type="project" value="UniProtKB-ARBA"/>
</dbReference>
<dbReference type="PANTHER" id="PTHR48107:SF7">
    <property type="entry name" value="RE15974P"/>
    <property type="match status" value="1"/>
</dbReference>
<name>A0A9W8WBG9_9HYPO</name>
<dbReference type="SMART" id="SM00822">
    <property type="entry name" value="PKS_KR"/>
    <property type="match status" value="1"/>
</dbReference>
<evidence type="ECO:0000256" key="2">
    <source>
        <dbReference type="ARBA" id="ARBA00022857"/>
    </source>
</evidence>
<dbReference type="CDD" id="cd05233">
    <property type="entry name" value="SDR_c"/>
    <property type="match status" value="1"/>
</dbReference>
<dbReference type="InterPro" id="IPR057326">
    <property type="entry name" value="KR_dom"/>
</dbReference>
<evidence type="ECO:0000256" key="3">
    <source>
        <dbReference type="ARBA" id="ARBA00023002"/>
    </source>
</evidence>
<evidence type="ECO:0000259" key="4">
    <source>
        <dbReference type="SMART" id="SM00822"/>
    </source>
</evidence>
<dbReference type="FunFam" id="3.40.50.720:FF:000084">
    <property type="entry name" value="Short-chain dehydrogenase reductase"/>
    <property type="match status" value="1"/>
</dbReference>
<dbReference type="PRINTS" id="PR00080">
    <property type="entry name" value="SDRFAMILY"/>
</dbReference>
<keyword evidence="3" id="KW-0560">Oxidoreductase</keyword>
<dbReference type="SUPFAM" id="SSF51735">
    <property type="entry name" value="NAD(P)-binding Rossmann-fold domains"/>
    <property type="match status" value="1"/>
</dbReference>
<feature type="domain" description="Ketoreductase" evidence="4">
    <location>
        <begin position="13"/>
        <end position="199"/>
    </location>
</feature>
<dbReference type="AlphaFoldDB" id="A0A9W8WBG9"/>
<dbReference type="InterPro" id="IPR002347">
    <property type="entry name" value="SDR_fam"/>
</dbReference>
<comment type="similarity">
    <text evidence="1">Belongs to the short-chain dehydrogenases/reductases (SDR) family.</text>
</comment>
<dbReference type="Pfam" id="PF13561">
    <property type="entry name" value="adh_short_C2"/>
    <property type="match status" value="1"/>
</dbReference>
<dbReference type="Gene3D" id="3.40.50.720">
    <property type="entry name" value="NAD(P)-binding Rossmann-like Domain"/>
    <property type="match status" value="1"/>
</dbReference>
<comment type="caution">
    <text evidence="5">The sequence shown here is derived from an EMBL/GenBank/DDBJ whole genome shotgun (WGS) entry which is preliminary data.</text>
</comment>
<dbReference type="InterPro" id="IPR036291">
    <property type="entry name" value="NAD(P)-bd_dom_sf"/>
</dbReference>
<dbReference type="OrthoDB" id="47007at2759"/>
<keyword evidence="2" id="KW-0521">NADP</keyword>
<evidence type="ECO:0000313" key="6">
    <source>
        <dbReference type="Proteomes" id="UP001140502"/>
    </source>
</evidence>
<dbReference type="PANTHER" id="PTHR48107">
    <property type="entry name" value="NADPH-DEPENDENT ALDEHYDE REDUCTASE-LIKE PROTEIN, CHLOROPLASTIC-RELATED"/>
    <property type="match status" value="1"/>
</dbReference>
<evidence type="ECO:0000313" key="5">
    <source>
        <dbReference type="EMBL" id="KAJ4318837.1"/>
    </source>
</evidence>
<dbReference type="Proteomes" id="UP001140502">
    <property type="component" value="Unassembled WGS sequence"/>
</dbReference>
<keyword evidence="6" id="KW-1185">Reference proteome</keyword>
<accession>A0A9W8WBG9</accession>